<keyword evidence="2" id="KW-1185">Reference proteome</keyword>
<name>A0ACB8G8B8_9SAUR</name>
<proteinExistence type="predicted"/>
<sequence>MRELFVASSQEKFTWEEARAECQSLGAEMATTGQLYAAWSEGLDHCNPGWLADRSVRYPIVTPREKCGGNMPGVKTIFLFRNQTGFPDPHSKHDVYCFREDTSPFSESPVSEAEGSEMIVTVTEKMEELQLPQVEHEVAKESRGAIYSMPISQDNLEAQQPSSVPREAALAPEAAPGPKAGPVSCDPRPGQKDREGGSCAERRRNGDTPKSDSEETLSVGEDQMLDPGLQVEEEPEEEQNAFSPSEATPGEAESDTEDEAIGQQSQAWPKISPSKSKDKKKPHSPTDSVPSQQHGRKGAAETGSSNSLDAHEASSGARSSDGVHKPPPSSTSEIVTEEEVVPLEQVGRNISYSDLEESGFPHQPEDSGLHESSAPIATPRASQKDKQSPPTPQSGLISELSNPHSSNNPGDSGDAEFSGAVPLATAIPVEMTPTGDTSLLVPPNAVPPNLQEDSEEHSGTVWLSPTIATSSPEEATDSFDLGHPIDLHLPWEEQETEETTELYDESTKIDPSEDESDEEMETPATVTEVTAYSRTEGTEEYNGHEEMATSLTEGISEDVSGSSFMGTPLTQPTLTTAHPLPVLPTESASLGAGVNISGNPFGCTALALVAAILAELSH</sequence>
<accession>A0ACB8G8B8</accession>
<gene>
    <name evidence="1" type="ORF">K3G42_009121</name>
</gene>
<protein>
    <submittedName>
        <fullName evidence="1">Uncharacterized protein</fullName>
    </submittedName>
</protein>
<reference evidence="1" key="1">
    <citation type="submission" date="2021-08" db="EMBL/GenBank/DDBJ databases">
        <title>The first chromosome-level gecko genome reveals the dynamic sex chromosomes of Neotropical dwarf geckos (Sphaerodactylidae: Sphaerodactylus).</title>
        <authorList>
            <person name="Pinto B.J."/>
            <person name="Keating S.E."/>
            <person name="Gamble T."/>
        </authorList>
    </citation>
    <scope>NUCLEOTIDE SEQUENCE</scope>
    <source>
        <strain evidence="1">TG3544</strain>
    </source>
</reference>
<comment type="caution">
    <text evidence="1">The sequence shown here is derived from an EMBL/GenBank/DDBJ whole genome shotgun (WGS) entry which is preliminary data.</text>
</comment>
<evidence type="ECO:0000313" key="2">
    <source>
        <dbReference type="Proteomes" id="UP000827872"/>
    </source>
</evidence>
<evidence type="ECO:0000313" key="1">
    <source>
        <dbReference type="EMBL" id="KAH8015821.1"/>
    </source>
</evidence>
<dbReference type="EMBL" id="CM037614">
    <property type="protein sequence ID" value="KAH8015821.1"/>
    <property type="molecule type" value="Genomic_DNA"/>
</dbReference>
<organism evidence="1 2">
    <name type="scientific">Sphaerodactylus townsendi</name>
    <dbReference type="NCBI Taxonomy" id="933632"/>
    <lineage>
        <taxon>Eukaryota</taxon>
        <taxon>Metazoa</taxon>
        <taxon>Chordata</taxon>
        <taxon>Craniata</taxon>
        <taxon>Vertebrata</taxon>
        <taxon>Euteleostomi</taxon>
        <taxon>Lepidosauria</taxon>
        <taxon>Squamata</taxon>
        <taxon>Bifurcata</taxon>
        <taxon>Gekkota</taxon>
        <taxon>Sphaerodactylidae</taxon>
        <taxon>Sphaerodactylus</taxon>
    </lineage>
</organism>
<dbReference type="Proteomes" id="UP000827872">
    <property type="component" value="Linkage Group LG01"/>
</dbReference>